<dbReference type="OrthoDB" id="9768177at2"/>
<dbReference type="NCBIfam" id="TIGR04057">
    <property type="entry name" value="SusC_RagA_signa"/>
    <property type="match status" value="1"/>
</dbReference>
<accession>A0A4V5NXG3</accession>
<keyword evidence="7 8" id="KW-0998">Cell outer membrane</keyword>
<keyword evidence="2 8" id="KW-0813">Transport</keyword>
<evidence type="ECO:0000256" key="8">
    <source>
        <dbReference type="PROSITE-ProRule" id="PRU01360"/>
    </source>
</evidence>
<dbReference type="GO" id="GO:0015344">
    <property type="term" value="F:siderophore uptake transmembrane transporter activity"/>
    <property type="evidence" value="ECO:0007669"/>
    <property type="project" value="TreeGrafter"/>
</dbReference>
<dbReference type="EMBL" id="SWBP01000002">
    <property type="protein sequence ID" value="TKB99193.1"/>
    <property type="molecule type" value="Genomic_DNA"/>
</dbReference>
<dbReference type="Proteomes" id="UP000308181">
    <property type="component" value="Unassembled WGS sequence"/>
</dbReference>
<keyword evidence="5 9" id="KW-0732">Signal</keyword>
<dbReference type="Gene3D" id="2.170.130.10">
    <property type="entry name" value="TonB-dependent receptor, plug domain"/>
    <property type="match status" value="1"/>
</dbReference>
<dbReference type="RefSeq" id="WP_136826005.1">
    <property type="nucleotide sequence ID" value="NZ_SWBP01000002.1"/>
</dbReference>
<evidence type="ECO:0000256" key="7">
    <source>
        <dbReference type="ARBA" id="ARBA00023237"/>
    </source>
</evidence>
<keyword evidence="6 8" id="KW-0472">Membrane</keyword>
<proteinExistence type="inferred from homology"/>
<evidence type="ECO:0000256" key="2">
    <source>
        <dbReference type="ARBA" id="ARBA00022448"/>
    </source>
</evidence>
<feature type="signal peptide" evidence="9">
    <location>
        <begin position="1"/>
        <end position="25"/>
    </location>
</feature>
<evidence type="ECO:0000313" key="11">
    <source>
        <dbReference type="EMBL" id="TKB99193.1"/>
    </source>
</evidence>
<evidence type="ECO:0000256" key="9">
    <source>
        <dbReference type="SAM" id="SignalP"/>
    </source>
</evidence>
<dbReference type="InterPro" id="IPR036942">
    <property type="entry name" value="Beta-barrel_TonB_sf"/>
</dbReference>
<keyword evidence="11" id="KW-0675">Receptor</keyword>
<dbReference type="PROSITE" id="PS52016">
    <property type="entry name" value="TONB_DEPENDENT_REC_3"/>
    <property type="match status" value="1"/>
</dbReference>
<dbReference type="GO" id="GO:0009279">
    <property type="term" value="C:cell outer membrane"/>
    <property type="evidence" value="ECO:0007669"/>
    <property type="project" value="UniProtKB-SubCell"/>
</dbReference>
<dbReference type="InterPro" id="IPR012910">
    <property type="entry name" value="Plug_dom"/>
</dbReference>
<gene>
    <name evidence="11" type="ORF">FA046_08800</name>
</gene>
<evidence type="ECO:0000256" key="5">
    <source>
        <dbReference type="ARBA" id="ARBA00022729"/>
    </source>
</evidence>
<dbReference type="Gene3D" id="2.40.170.20">
    <property type="entry name" value="TonB-dependent receptor, beta-barrel domain"/>
    <property type="match status" value="1"/>
</dbReference>
<keyword evidence="3 8" id="KW-1134">Transmembrane beta strand</keyword>
<evidence type="ECO:0000259" key="10">
    <source>
        <dbReference type="Pfam" id="PF07715"/>
    </source>
</evidence>
<reference evidence="11 12" key="1">
    <citation type="submission" date="2019-04" db="EMBL/GenBank/DDBJ databases">
        <title>Pedobacter sp. AR-3-17 sp. nov., isolated from Arctic soil.</title>
        <authorList>
            <person name="Dahal R.H."/>
            <person name="Kim D.-U."/>
        </authorList>
    </citation>
    <scope>NUCLEOTIDE SEQUENCE [LARGE SCALE GENOMIC DNA]</scope>
    <source>
        <strain evidence="11 12">AR-3-17</strain>
    </source>
</reference>
<dbReference type="Pfam" id="PF13715">
    <property type="entry name" value="CarbopepD_reg_2"/>
    <property type="match status" value="1"/>
</dbReference>
<dbReference type="InterPro" id="IPR037066">
    <property type="entry name" value="Plug_dom_sf"/>
</dbReference>
<feature type="domain" description="TonB-dependent receptor plug" evidence="10">
    <location>
        <begin position="123"/>
        <end position="245"/>
    </location>
</feature>
<dbReference type="SUPFAM" id="SSF49464">
    <property type="entry name" value="Carboxypeptidase regulatory domain-like"/>
    <property type="match status" value="1"/>
</dbReference>
<dbReference type="InterPro" id="IPR008969">
    <property type="entry name" value="CarboxyPept-like_regulatory"/>
</dbReference>
<evidence type="ECO:0000256" key="1">
    <source>
        <dbReference type="ARBA" id="ARBA00004571"/>
    </source>
</evidence>
<dbReference type="InterPro" id="IPR023996">
    <property type="entry name" value="TonB-dep_OMP_SusC/RagA"/>
</dbReference>
<dbReference type="NCBIfam" id="TIGR04056">
    <property type="entry name" value="OMP_RagA_SusC"/>
    <property type="match status" value="1"/>
</dbReference>
<dbReference type="Gene3D" id="2.60.40.1120">
    <property type="entry name" value="Carboxypeptidase-like, regulatory domain"/>
    <property type="match status" value="1"/>
</dbReference>
<comment type="similarity">
    <text evidence="8">Belongs to the TonB-dependent receptor family.</text>
</comment>
<evidence type="ECO:0000313" key="12">
    <source>
        <dbReference type="Proteomes" id="UP000308181"/>
    </source>
</evidence>
<evidence type="ECO:0000256" key="4">
    <source>
        <dbReference type="ARBA" id="ARBA00022692"/>
    </source>
</evidence>
<comment type="subcellular location">
    <subcellularLocation>
        <location evidence="1 8">Cell outer membrane</location>
        <topology evidence="1 8">Multi-pass membrane protein</topology>
    </subcellularLocation>
</comment>
<evidence type="ECO:0000256" key="3">
    <source>
        <dbReference type="ARBA" id="ARBA00022452"/>
    </source>
</evidence>
<organism evidence="11 12">
    <name type="scientific">Pedobacter cryophilus</name>
    <dbReference type="NCBI Taxonomy" id="2571271"/>
    <lineage>
        <taxon>Bacteria</taxon>
        <taxon>Pseudomonadati</taxon>
        <taxon>Bacteroidota</taxon>
        <taxon>Sphingobacteriia</taxon>
        <taxon>Sphingobacteriales</taxon>
        <taxon>Sphingobacteriaceae</taxon>
        <taxon>Pedobacter</taxon>
    </lineage>
</organism>
<dbReference type="InterPro" id="IPR039426">
    <property type="entry name" value="TonB-dep_rcpt-like"/>
</dbReference>
<protein>
    <submittedName>
        <fullName evidence="11">TonB-dependent receptor</fullName>
    </submittedName>
</protein>
<dbReference type="Pfam" id="PF07715">
    <property type="entry name" value="Plug"/>
    <property type="match status" value="1"/>
</dbReference>
<sequence length="1033" mass="112912">MMIKKRLIVLLSLILVTTFSFNLKAQNVSSGIVNGKVVDELTGELLPGVSVSLLSTGKGVMTDKDGKFRIQIEGKNPVLVFNYLGFKKTSVNITGQTDIEVKLSQDLIKLSEVTVVVGYGTQKKREVTGAIGSVSGDQMETHPLGDINTSLQGKIAGLQITSNSGEPGAGATVRIRGASSVNGSSQPLYIVDGVPINTEIYSGGRVNDASTFSPLADINPSDIESVEVLKDGTASIYGSRASNGVIIITTKTGKNLKKPVLAFSANTSMTELGRTVGILNAPQWRSAYIDAIYNSTGQMTTKVSVIDSLHPYYSKSIDWHDIMYRQALQYKADVNISGGSKDNTINYYLSAGYKNLDPIIRETKYKQGTATAKVYYTFNKSISGSSAFNLSTTDYTRILSGLSGQSVVYQALSTMPVYNPYDPLTGNIIPLFEGSKPNPLAIAQLAANGIKRSRVFGNQDFKIWLTKNLRFTTSFGIDYEVGEMTNFTPLSLLPQGQLSRTSLQNTNSGSYINENLLTYKLTLNKSHNFNFLLGQSYQKYNNNAIELEGTGLADAQITTIGASSVLSYYNQSIAEHSLLSFFTRANYDYKGKYLISLVMRQDGSSRFGPDNKYGYFPSVSGGWRFTEEEWIKKLNLFTEGKLRGSFGVTGNQSIGNYSAQGGFNSNGTYLGQSAIILNGVPNGSLKWENTQQGNIGLDVSFLKDRVLFTADAYHKKTTDLLFDVTVPESTGVSTVPGNFGSLQNNGLEFTLNTVNIVAPFKWVSTFTLALNKNKILELPGNQDYRPNIYNMARVGQPVGVFYGLKALGIYSRDEDNIFIKNETTGEVLPYKQGSANGKVYKGGDVIWEDLNGDGIINDDDLQIIGNPNPDFIGGFQNEVTYKNFSLNALFTYSFGADVFNELKRNLDSSPIDQNFSTDQLRRWRKQGDITDIPILVKTDPMLNNAVSSRFVEDASFIRLQNIALNYKLPVGLVSRLKLTGATIGLSASNLFTWGAYTGYDPEVSSSANSLAAGVDRGSFPRSKSYNFSLNIKL</sequence>
<feature type="chain" id="PRO_5020615762" evidence="9">
    <location>
        <begin position="26"/>
        <end position="1033"/>
    </location>
</feature>
<dbReference type="AlphaFoldDB" id="A0A4V5NXG3"/>
<keyword evidence="4 8" id="KW-0812">Transmembrane</keyword>
<dbReference type="PANTHER" id="PTHR30069:SF29">
    <property type="entry name" value="HEMOGLOBIN AND HEMOGLOBIN-HAPTOGLOBIN-BINDING PROTEIN 1-RELATED"/>
    <property type="match status" value="1"/>
</dbReference>
<dbReference type="GO" id="GO:0044718">
    <property type="term" value="P:siderophore transmembrane transport"/>
    <property type="evidence" value="ECO:0007669"/>
    <property type="project" value="TreeGrafter"/>
</dbReference>
<evidence type="ECO:0000256" key="6">
    <source>
        <dbReference type="ARBA" id="ARBA00023136"/>
    </source>
</evidence>
<dbReference type="PANTHER" id="PTHR30069">
    <property type="entry name" value="TONB-DEPENDENT OUTER MEMBRANE RECEPTOR"/>
    <property type="match status" value="1"/>
</dbReference>
<dbReference type="InterPro" id="IPR023997">
    <property type="entry name" value="TonB-dep_OMP_SusC/RagA_CS"/>
</dbReference>
<name>A0A4V5NXG3_9SPHI</name>
<dbReference type="SUPFAM" id="SSF56935">
    <property type="entry name" value="Porins"/>
    <property type="match status" value="1"/>
</dbReference>
<comment type="caution">
    <text evidence="11">The sequence shown here is derived from an EMBL/GenBank/DDBJ whole genome shotgun (WGS) entry which is preliminary data.</text>
</comment>
<keyword evidence="12" id="KW-1185">Reference proteome</keyword>